<evidence type="ECO:0000313" key="4">
    <source>
        <dbReference type="EMBL" id="KAJ2787686.1"/>
    </source>
</evidence>
<feature type="region of interest" description="Disordered" evidence="1">
    <location>
        <begin position="1"/>
        <end position="55"/>
    </location>
</feature>
<feature type="compositionally biased region" description="Polar residues" evidence="1">
    <location>
        <begin position="31"/>
        <end position="55"/>
    </location>
</feature>
<dbReference type="PANTHER" id="PTHR13155:SF1">
    <property type="entry name" value="A-KINASE ANCHOR PROTEIN 10, MITOCHONDRIAL"/>
    <property type="match status" value="1"/>
</dbReference>
<dbReference type="GO" id="GO:0005886">
    <property type="term" value="C:plasma membrane"/>
    <property type="evidence" value="ECO:0007669"/>
    <property type="project" value="TreeGrafter"/>
</dbReference>
<dbReference type="PANTHER" id="PTHR13155">
    <property type="entry name" value="A-KINASE ANCHOR PROTEINS"/>
    <property type="match status" value="1"/>
</dbReference>
<organism evidence="4 5">
    <name type="scientific">Coemansia interrupta</name>
    <dbReference type="NCBI Taxonomy" id="1126814"/>
    <lineage>
        <taxon>Eukaryota</taxon>
        <taxon>Fungi</taxon>
        <taxon>Fungi incertae sedis</taxon>
        <taxon>Zoopagomycota</taxon>
        <taxon>Kickxellomycotina</taxon>
        <taxon>Kickxellomycetes</taxon>
        <taxon>Kickxellales</taxon>
        <taxon>Kickxellaceae</taxon>
        <taxon>Coemansia</taxon>
    </lineage>
</organism>
<feature type="compositionally biased region" description="Polar residues" evidence="1">
    <location>
        <begin position="117"/>
        <end position="136"/>
    </location>
</feature>
<feature type="compositionally biased region" description="Polar residues" evidence="1">
    <location>
        <begin position="94"/>
        <end position="109"/>
    </location>
</feature>
<dbReference type="InterPro" id="IPR052246">
    <property type="entry name" value="Cell_Polariz_PKAAnc"/>
</dbReference>
<dbReference type="EMBL" id="JANBUM010000015">
    <property type="protein sequence ID" value="KAJ2787686.1"/>
    <property type="molecule type" value="Genomic_DNA"/>
</dbReference>
<dbReference type="OrthoDB" id="5584247at2759"/>
<keyword evidence="5" id="KW-1185">Reference proteome</keyword>
<dbReference type="PROSITE" id="PS50132">
    <property type="entry name" value="RGS"/>
    <property type="match status" value="1"/>
</dbReference>
<dbReference type="CDD" id="cd07440">
    <property type="entry name" value="RGS"/>
    <property type="match status" value="1"/>
</dbReference>
<feature type="region of interest" description="Disordered" evidence="1">
    <location>
        <begin position="242"/>
        <end position="297"/>
    </location>
</feature>
<gene>
    <name evidence="4" type="primary">RAX1</name>
    <name evidence="4" type="ORF">GGI15_000509</name>
</gene>
<sequence>MSDKLARRPEKAQQQRPDSSPFLPPGYTAGSKHSGSPTTQGDRVSGSDTTFQAPTNNAIDNATALFASAKQHGGVGATKSPIVDQNTNAVPGTVSTMSSLPSHRFQQSVRDLAPQSGARSEGTTHQNPGGLFSQNTMDRDVAEEPLLIRTSLLDPHPIIIPPPGSRLAFAGATSREVAHKFRSLPTLEDALLRRAKAPLCLFNYWQYLTDIEACPEELEFWLSLADYEDLYRSFVLSEMATPAPASQRDSGHDRPQPLSLGPAGSRLRSGRVESGALGQQTIGTGAGTRRGQPIDDLDKDTQELDKYLAGLSLETTLACKNSCCQKHRQCREAHRPFTQAHISSRPTLDAPQRPVRQRGLRGFISRIFSGEPASVGSTGVAGAQWNDHPQENQDLPLLTPSTSAEPKHAVDAPTEDDMRRSAEKLYTHYICPGAPSELYIGPQMREEISSRIERDGRFDPDLFAPVKRHAYESMRNESYMRFVRERLMHNITRGTAAPRIVFGLTLIFVALSFQLSLIFLNVKPKAWRWLPLAGLWPGFINVFAGVARLDPLLAILGVFEPVSWRLESVRDSSIRDGHLKRASLQLIATAVIAVLITLVMFLVPGNRL</sequence>
<dbReference type="Proteomes" id="UP001140172">
    <property type="component" value="Unassembled WGS sequence"/>
</dbReference>
<proteinExistence type="predicted"/>
<dbReference type="GO" id="GO:0008104">
    <property type="term" value="P:intracellular protein localization"/>
    <property type="evidence" value="ECO:0007669"/>
    <property type="project" value="TreeGrafter"/>
</dbReference>
<evidence type="ECO:0000256" key="1">
    <source>
        <dbReference type="SAM" id="MobiDB-lite"/>
    </source>
</evidence>
<feature type="region of interest" description="Disordered" evidence="1">
    <location>
        <begin position="94"/>
        <end position="136"/>
    </location>
</feature>
<feature type="compositionally biased region" description="Basic and acidic residues" evidence="1">
    <location>
        <begin position="405"/>
        <end position="416"/>
    </location>
</feature>
<dbReference type="AlphaFoldDB" id="A0A9W8LPS5"/>
<dbReference type="InterPro" id="IPR016137">
    <property type="entry name" value="RGS"/>
</dbReference>
<dbReference type="InterPro" id="IPR044926">
    <property type="entry name" value="RGS_subdomain_2"/>
</dbReference>
<feature type="transmembrane region" description="Helical" evidence="2">
    <location>
        <begin position="496"/>
        <end position="519"/>
    </location>
</feature>
<keyword evidence="2" id="KW-1133">Transmembrane helix</keyword>
<keyword evidence="2" id="KW-0472">Membrane</keyword>
<evidence type="ECO:0000313" key="5">
    <source>
        <dbReference type="Proteomes" id="UP001140172"/>
    </source>
</evidence>
<dbReference type="Gene3D" id="1.10.167.10">
    <property type="entry name" value="Regulator of G-protein Signalling 4, domain 2"/>
    <property type="match status" value="1"/>
</dbReference>
<accession>A0A9W8LPS5</accession>
<dbReference type="SUPFAM" id="SSF48097">
    <property type="entry name" value="Regulator of G-protein signaling, RGS"/>
    <property type="match status" value="1"/>
</dbReference>
<evidence type="ECO:0000259" key="3">
    <source>
        <dbReference type="PROSITE" id="PS50132"/>
    </source>
</evidence>
<name>A0A9W8LPS5_9FUNG</name>
<dbReference type="Pfam" id="PF00615">
    <property type="entry name" value="RGS"/>
    <property type="match status" value="1"/>
</dbReference>
<feature type="domain" description="RGS" evidence="3">
    <location>
        <begin position="413"/>
        <end position="492"/>
    </location>
</feature>
<feature type="region of interest" description="Disordered" evidence="1">
    <location>
        <begin position="373"/>
        <end position="416"/>
    </location>
</feature>
<evidence type="ECO:0000256" key="2">
    <source>
        <dbReference type="SAM" id="Phobius"/>
    </source>
</evidence>
<reference evidence="4" key="1">
    <citation type="submission" date="2022-07" db="EMBL/GenBank/DDBJ databases">
        <title>Phylogenomic reconstructions and comparative analyses of Kickxellomycotina fungi.</title>
        <authorList>
            <person name="Reynolds N.K."/>
            <person name="Stajich J.E."/>
            <person name="Barry K."/>
            <person name="Grigoriev I.V."/>
            <person name="Crous P."/>
            <person name="Smith M.E."/>
        </authorList>
    </citation>
    <scope>NUCLEOTIDE SEQUENCE</scope>
    <source>
        <strain evidence="4">BCRC 34489</strain>
    </source>
</reference>
<comment type="caution">
    <text evidence="4">The sequence shown here is derived from an EMBL/GenBank/DDBJ whole genome shotgun (WGS) entry which is preliminary data.</text>
</comment>
<feature type="compositionally biased region" description="Basic and acidic residues" evidence="1">
    <location>
        <begin position="1"/>
        <end position="13"/>
    </location>
</feature>
<dbReference type="SMART" id="SM00315">
    <property type="entry name" value="RGS"/>
    <property type="match status" value="1"/>
</dbReference>
<protein>
    <submittedName>
        <fullName evidence="4">Bud site selection protein, Revert to axial protein 1</fullName>
    </submittedName>
</protein>
<dbReference type="InterPro" id="IPR036305">
    <property type="entry name" value="RGS_sf"/>
</dbReference>
<feature type="transmembrane region" description="Helical" evidence="2">
    <location>
        <begin position="583"/>
        <end position="603"/>
    </location>
</feature>
<keyword evidence="2" id="KW-0812">Transmembrane</keyword>